<keyword evidence="1" id="KW-1185">Reference proteome</keyword>
<organism evidence="1 2">
    <name type="scientific">Plectus sambesii</name>
    <dbReference type="NCBI Taxonomy" id="2011161"/>
    <lineage>
        <taxon>Eukaryota</taxon>
        <taxon>Metazoa</taxon>
        <taxon>Ecdysozoa</taxon>
        <taxon>Nematoda</taxon>
        <taxon>Chromadorea</taxon>
        <taxon>Plectida</taxon>
        <taxon>Plectina</taxon>
        <taxon>Plectoidea</taxon>
        <taxon>Plectidae</taxon>
        <taxon>Plectus</taxon>
    </lineage>
</organism>
<protein>
    <submittedName>
        <fullName evidence="2">Uncharacterized protein</fullName>
    </submittedName>
</protein>
<accession>A0A914UU97</accession>
<sequence>MVSTSMLCLAQPAPHSSEELSLKDCLILAATMDKHAMYRQTPTTGNHADAVAGRSVSPSACYKATFEGNGKRQITWN</sequence>
<reference evidence="2" key="1">
    <citation type="submission" date="2022-11" db="UniProtKB">
        <authorList>
            <consortium name="WormBaseParasite"/>
        </authorList>
    </citation>
    <scope>IDENTIFICATION</scope>
</reference>
<proteinExistence type="predicted"/>
<dbReference type="AlphaFoldDB" id="A0A914UU97"/>
<evidence type="ECO:0000313" key="2">
    <source>
        <dbReference type="WBParaSite" id="PSAMB.scaffold12431size2767.g34851.t1"/>
    </source>
</evidence>
<name>A0A914UU97_9BILA</name>
<evidence type="ECO:0000313" key="1">
    <source>
        <dbReference type="Proteomes" id="UP000887566"/>
    </source>
</evidence>
<dbReference type="WBParaSite" id="PSAMB.scaffold12431size2767.g34851.t1">
    <property type="protein sequence ID" value="PSAMB.scaffold12431size2767.g34851.t1"/>
    <property type="gene ID" value="PSAMB.scaffold12431size2767.g34851"/>
</dbReference>
<dbReference type="Proteomes" id="UP000887566">
    <property type="component" value="Unplaced"/>
</dbReference>